<accession>A0A367GS93</accession>
<keyword evidence="3" id="KW-1185">Reference proteome</keyword>
<name>A0A367GS93_9SPHI</name>
<keyword evidence="1" id="KW-0732">Signal</keyword>
<dbReference type="RefSeq" id="WP_114004035.1">
    <property type="nucleotide sequence ID" value="NZ_QGDC01000002.1"/>
</dbReference>
<organism evidence="2 3">
    <name type="scientific">Mucilaginibacter hurinus</name>
    <dbReference type="NCBI Taxonomy" id="2201324"/>
    <lineage>
        <taxon>Bacteria</taxon>
        <taxon>Pseudomonadati</taxon>
        <taxon>Bacteroidota</taxon>
        <taxon>Sphingobacteriia</taxon>
        <taxon>Sphingobacteriales</taxon>
        <taxon>Sphingobacteriaceae</taxon>
        <taxon>Mucilaginibacter</taxon>
    </lineage>
</organism>
<dbReference type="OrthoDB" id="791021at2"/>
<comment type="caution">
    <text evidence="2">The sequence shown here is derived from an EMBL/GenBank/DDBJ whole genome shotgun (WGS) entry which is preliminary data.</text>
</comment>
<sequence length="181" mass="19024">MKSTTKLIASALTAVAILFGTNVNAQTTEKSAWRMGVGIEGGIPVGGNISDNYGFVLGGNLRLQYGISDNTALTLTSGYSSFFGKEREVAGVTVKNDAFGVVPVKLGVKAFFTDNLYFGAEGGAGFITNKPNPGDRTKLILTPTLGWADQSWDVGVKYDNYSGQGSNFGTIGLRVAYGFGL</sequence>
<evidence type="ECO:0000313" key="2">
    <source>
        <dbReference type="EMBL" id="RCH55998.1"/>
    </source>
</evidence>
<proteinExistence type="predicted"/>
<evidence type="ECO:0008006" key="4">
    <source>
        <dbReference type="Google" id="ProtNLM"/>
    </source>
</evidence>
<reference evidence="2 3" key="1">
    <citation type="submission" date="2018-05" db="EMBL/GenBank/DDBJ databases">
        <title>Mucilaginibacter hurinus sp. nov., isolated from briquette warehouse soil.</title>
        <authorList>
            <person name="Choi L."/>
        </authorList>
    </citation>
    <scope>NUCLEOTIDE SEQUENCE [LARGE SCALE GENOMIC DNA]</scope>
    <source>
        <strain evidence="2 3">ZR32</strain>
    </source>
</reference>
<dbReference type="Proteomes" id="UP000253209">
    <property type="component" value="Unassembled WGS sequence"/>
</dbReference>
<dbReference type="AlphaFoldDB" id="A0A367GS93"/>
<protein>
    <recommendedName>
        <fullName evidence="4">Outer membrane protein beta-barrel domain-containing protein</fullName>
    </recommendedName>
</protein>
<feature type="chain" id="PRO_5016960821" description="Outer membrane protein beta-barrel domain-containing protein" evidence="1">
    <location>
        <begin position="26"/>
        <end position="181"/>
    </location>
</feature>
<feature type="signal peptide" evidence="1">
    <location>
        <begin position="1"/>
        <end position="25"/>
    </location>
</feature>
<evidence type="ECO:0000256" key="1">
    <source>
        <dbReference type="SAM" id="SignalP"/>
    </source>
</evidence>
<evidence type="ECO:0000313" key="3">
    <source>
        <dbReference type="Proteomes" id="UP000253209"/>
    </source>
</evidence>
<gene>
    <name evidence="2" type="ORF">DJ568_04420</name>
</gene>
<dbReference type="EMBL" id="QGDC01000002">
    <property type="protein sequence ID" value="RCH55998.1"/>
    <property type="molecule type" value="Genomic_DNA"/>
</dbReference>